<name>A0A370HFJ3_9NOCA</name>
<feature type="domain" description="DUF4440" evidence="1">
    <location>
        <begin position="9"/>
        <end position="124"/>
    </location>
</feature>
<dbReference type="SUPFAM" id="SSF54427">
    <property type="entry name" value="NTF2-like"/>
    <property type="match status" value="1"/>
</dbReference>
<keyword evidence="3" id="KW-1185">Reference proteome</keyword>
<dbReference type="RefSeq" id="WP_068021880.1">
    <property type="nucleotide sequence ID" value="NZ_QQAZ01000001.1"/>
</dbReference>
<reference evidence="2 3" key="1">
    <citation type="submission" date="2018-07" db="EMBL/GenBank/DDBJ databases">
        <title>Genomic Encyclopedia of Type Strains, Phase IV (KMG-IV): sequencing the most valuable type-strain genomes for metagenomic binning, comparative biology and taxonomic classification.</title>
        <authorList>
            <person name="Goeker M."/>
        </authorList>
    </citation>
    <scope>NUCLEOTIDE SEQUENCE [LARGE SCALE GENOMIC DNA]</scope>
    <source>
        <strain evidence="2 3">DSM 44952</strain>
    </source>
</reference>
<dbReference type="NCBIfam" id="TIGR02246">
    <property type="entry name" value="SgcJ/EcaC family oxidoreductase"/>
    <property type="match status" value="1"/>
</dbReference>
<evidence type="ECO:0000259" key="1">
    <source>
        <dbReference type="Pfam" id="PF14534"/>
    </source>
</evidence>
<dbReference type="InterPro" id="IPR032710">
    <property type="entry name" value="NTF2-like_dom_sf"/>
</dbReference>
<dbReference type="OrthoDB" id="582586at2"/>
<dbReference type="EMBL" id="QQAZ01000001">
    <property type="protein sequence ID" value="RDI55822.1"/>
    <property type="molecule type" value="Genomic_DNA"/>
</dbReference>
<dbReference type="InterPro" id="IPR011944">
    <property type="entry name" value="Steroid_delta5-4_isomerase"/>
</dbReference>
<protein>
    <submittedName>
        <fullName evidence="2">Uncharacterized protein (TIGR02246 family)</fullName>
    </submittedName>
</protein>
<dbReference type="STRING" id="1210089.GCA_001613165_04121"/>
<proteinExistence type="predicted"/>
<dbReference type="Pfam" id="PF14534">
    <property type="entry name" value="DUF4440"/>
    <property type="match status" value="1"/>
</dbReference>
<evidence type="ECO:0000313" key="2">
    <source>
        <dbReference type="EMBL" id="RDI55822.1"/>
    </source>
</evidence>
<organism evidence="2 3">
    <name type="scientific">Nocardia mexicana</name>
    <dbReference type="NCBI Taxonomy" id="279262"/>
    <lineage>
        <taxon>Bacteria</taxon>
        <taxon>Bacillati</taxon>
        <taxon>Actinomycetota</taxon>
        <taxon>Actinomycetes</taxon>
        <taxon>Mycobacteriales</taxon>
        <taxon>Nocardiaceae</taxon>
        <taxon>Nocardia</taxon>
    </lineage>
</organism>
<dbReference type="Gene3D" id="3.10.450.50">
    <property type="match status" value="1"/>
</dbReference>
<gene>
    <name evidence="2" type="ORF">DFR68_101658</name>
</gene>
<dbReference type="InterPro" id="IPR027843">
    <property type="entry name" value="DUF4440"/>
</dbReference>
<evidence type="ECO:0000313" key="3">
    <source>
        <dbReference type="Proteomes" id="UP000255355"/>
    </source>
</evidence>
<sequence length="147" mass="17112">MDQDDDRAIRSALAEYTDLWIRHEMDEWGRFFTEKSDFITHRGIWWRTRQDNVAGHKDAPDSVIRQKRNYTQEIADIQEIAPNVALVHTTWAWPDHRLPGTNQAEDRHGLITLVMVKHTGTWLIRAAHNTRVNGLDDFTPTDSPPES</sequence>
<comment type="caution">
    <text evidence="2">The sequence shown here is derived from an EMBL/GenBank/DDBJ whole genome shotgun (WGS) entry which is preliminary data.</text>
</comment>
<dbReference type="Proteomes" id="UP000255355">
    <property type="component" value="Unassembled WGS sequence"/>
</dbReference>
<dbReference type="AlphaFoldDB" id="A0A370HFJ3"/>
<accession>A0A370HFJ3</accession>